<evidence type="ECO:0000256" key="10">
    <source>
        <dbReference type="ARBA" id="ARBA00023002"/>
    </source>
</evidence>
<feature type="binding site" description="covalent" evidence="13">
    <location>
        <position position="189"/>
    </location>
    <ligand>
        <name>heme c</name>
        <dbReference type="ChEBI" id="CHEBI:61717"/>
        <label>2</label>
    </ligand>
</feature>
<feature type="binding site" evidence="13">
    <location>
        <position position="285"/>
    </location>
    <ligand>
        <name>Ca(2+)</name>
        <dbReference type="ChEBI" id="CHEBI:29108"/>
    </ligand>
</feature>
<feature type="binding site" description="covalent" evidence="13">
    <location>
        <position position="231"/>
    </location>
    <ligand>
        <name>heme c</name>
        <dbReference type="ChEBI" id="CHEBI:61717"/>
        <label>3</label>
    </ligand>
</feature>
<comment type="cofactor">
    <cofactor evidence="13">
        <name>heme c</name>
        <dbReference type="ChEBI" id="CHEBI:61717"/>
    </cofactor>
    <text evidence="13">Binds 5 heme c groups covalently per monomer.</text>
</comment>
<dbReference type="EMBL" id="JAVDQD010000002">
    <property type="protein sequence ID" value="MDR6239228.1"/>
    <property type="molecule type" value="Genomic_DNA"/>
</dbReference>
<dbReference type="CDD" id="cd00548">
    <property type="entry name" value="NrfA-like"/>
    <property type="match status" value="1"/>
</dbReference>
<comment type="subcellular location">
    <subcellularLocation>
        <location evidence="1">Cell envelope</location>
    </subcellularLocation>
    <subcellularLocation>
        <location evidence="13">Periplasm</location>
    </subcellularLocation>
</comment>
<keyword evidence="4 13" id="KW-0349">Heme</keyword>
<dbReference type="InterPro" id="IPR003321">
    <property type="entry name" value="Cyt_c552"/>
</dbReference>
<keyword evidence="14" id="KW-0812">Transmembrane</keyword>
<feature type="binding site" description="axial binding residue" evidence="13">
    <location>
        <position position="120"/>
    </location>
    <ligand>
        <name>heme c</name>
        <dbReference type="ChEBI" id="CHEBI:61717"/>
        <label>3</label>
    </ligand>
    <ligandPart>
        <name>Fe</name>
        <dbReference type="ChEBI" id="CHEBI:18248"/>
    </ligandPart>
</feature>
<dbReference type="RefSeq" id="WP_309938819.1">
    <property type="nucleotide sequence ID" value="NZ_AP025305.1"/>
</dbReference>
<dbReference type="PANTHER" id="PTHR30633">
    <property type="entry name" value="CYTOCHROME C-552 RESPIRATORY NITRITE REDUCTASE"/>
    <property type="match status" value="1"/>
</dbReference>
<keyword evidence="9 13" id="KW-0249">Electron transport</keyword>
<dbReference type="InterPro" id="IPR017570">
    <property type="entry name" value="Cyt_c_NO2Rdtase_formate-dep"/>
</dbReference>
<evidence type="ECO:0000256" key="9">
    <source>
        <dbReference type="ARBA" id="ARBA00022982"/>
    </source>
</evidence>
<feature type="binding site" description="axial binding residue" evidence="13">
    <location>
        <position position="232"/>
    </location>
    <ligand>
        <name>heme c</name>
        <dbReference type="ChEBI" id="CHEBI:61717"/>
        <label>3</label>
    </ligand>
    <ligandPart>
        <name>Fe</name>
        <dbReference type="ChEBI" id="CHEBI:18248"/>
    </ligandPart>
</feature>
<feature type="binding site" evidence="13">
    <location>
        <position position="286"/>
    </location>
    <ligand>
        <name>substrate</name>
    </ligand>
</feature>
<feature type="binding site" evidence="13">
    <location>
        <position position="283"/>
    </location>
    <ligand>
        <name>Ca(2+)</name>
        <dbReference type="ChEBI" id="CHEBI:29108"/>
    </ligand>
</feature>
<evidence type="ECO:0000313" key="15">
    <source>
        <dbReference type="EMBL" id="MDR6239228.1"/>
    </source>
</evidence>
<dbReference type="GO" id="GO:0019645">
    <property type="term" value="P:anaerobic electron transport chain"/>
    <property type="evidence" value="ECO:0007669"/>
    <property type="project" value="TreeGrafter"/>
</dbReference>
<comment type="function">
    <text evidence="13">Catalyzes the reduction of nitrite to ammonia, consuming six electrons in the process.</text>
</comment>
<keyword evidence="11 13" id="KW-0408">Iron</keyword>
<keyword evidence="14" id="KW-1133">Transmembrane helix</keyword>
<feature type="binding site" description="covalent" evidence="13">
    <location>
        <position position="148"/>
    </location>
    <ligand>
        <name>heme c</name>
        <dbReference type="ChEBI" id="CHEBI:61717"/>
        <label>1</label>
    </ligand>
</feature>
<dbReference type="PANTHER" id="PTHR30633:SF0">
    <property type="entry name" value="CYTOCHROME C-552"/>
    <property type="match status" value="1"/>
</dbReference>
<feature type="binding site" description="covalent" evidence="13">
    <location>
        <position position="151"/>
    </location>
    <ligand>
        <name>heme c</name>
        <dbReference type="ChEBI" id="CHEBI:61717"/>
        <label>1</label>
    </ligand>
</feature>
<feature type="binding site" description="axial binding residue" evidence="13">
    <location>
        <position position="152"/>
    </location>
    <ligand>
        <name>heme c</name>
        <dbReference type="ChEBI" id="CHEBI:61717"/>
        <label>1</label>
    </ligand>
    <ligandPart>
        <name>Fe</name>
        <dbReference type="ChEBI" id="CHEBI:18248"/>
    </ligandPart>
</feature>
<feature type="transmembrane region" description="Helical" evidence="14">
    <location>
        <begin position="12"/>
        <end position="33"/>
    </location>
</feature>
<feature type="binding site" description="covalent" evidence="13">
    <location>
        <position position="186"/>
    </location>
    <ligand>
        <name>heme c</name>
        <dbReference type="ChEBI" id="CHEBI:61717"/>
        <label>2</label>
    </ligand>
</feature>
<protein>
    <recommendedName>
        <fullName evidence="13">Cytochrome c-552</fullName>
        <ecNumber evidence="13">1.7.2.2</ecNumber>
    </recommendedName>
    <alternativeName>
        <fullName evidence="13">Ammonia-forming cytochrome c nitrite reductase</fullName>
        <shortName evidence="13">Cytochrome c nitrite reductase</shortName>
    </alternativeName>
</protein>
<evidence type="ECO:0000256" key="13">
    <source>
        <dbReference type="HAMAP-Rule" id="MF_01182"/>
    </source>
</evidence>
<feature type="binding site" description="covalent" evidence="13">
    <location>
        <position position="307"/>
    </location>
    <ligand>
        <name>heme c</name>
        <dbReference type="ChEBI" id="CHEBI:61717"/>
        <label>4</label>
    </ligand>
</feature>
<keyword evidence="16" id="KW-1185">Reference proteome</keyword>
<dbReference type="Gene3D" id="1.20.140.10">
    <property type="entry name" value="Butyryl-CoA Dehydrogenase, subunit A, domain 3"/>
    <property type="match status" value="1"/>
</dbReference>
<name>A0AAE3XNJ3_9BACT</name>
<evidence type="ECO:0000256" key="6">
    <source>
        <dbReference type="ARBA" id="ARBA00022729"/>
    </source>
</evidence>
<feature type="binding site" description="axial binding residue" evidence="13">
    <location>
        <position position="322"/>
    </location>
    <ligand>
        <name>heme c</name>
        <dbReference type="ChEBI" id="CHEBI:61717"/>
        <label>2</label>
    </ligand>
    <ligandPart>
        <name>Fe</name>
        <dbReference type="ChEBI" id="CHEBI:18248"/>
    </ligandPart>
</feature>
<keyword evidence="14" id="KW-0472">Membrane</keyword>
<proteinExistence type="inferred from homology"/>
<feature type="binding site" description="axial binding residue" evidence="13">
    <location>
        <position position="308"/>
    </location>
    <ligand>
        <name>heme c</name>
        <dbReference type="ChEBI" id="CHEBI:61717"/>
        <label>4</label>
    </ligand>
    <ligandPart>
        <name>Fe</name>
        <dbReference type="ChEBI" id="CHEBI:18248"/>
    </ligandPart>
</feature>
<evidence type="ECO:0000256" key="5">
    <source>
        <dbReference type="ARBA" id="ARBA00022723"/>
    </source>
</evidence>
<feature type="binding site" description="covalent" evidence="13">
    <location>
        <position position="228"/>
    </location>
    <ligand>
        <name>heme c</name>
        <dbReference type="ChEBI" id="CHEBI:61717"/>
        <label>3</label>
    </ligand>
</feature>
<dbReference type="InterPro" id="IPR036280">
    <property type="entry name" value="Multihaem_cyt_sf"/>
</dbReference>
<keyword evidence="8 13" id="KW-0106">Calcium</keyword>
<gene>
    <name evidence="13" type="primary">nrfA</name>
    <name evidence="15" type="ORF">HNQ88_002265</name>
</gene>
<dbReference type="Gene3D" id="1.10.1130.10">
    <property type="entry name" value="Flavocytochrome C3, Chain A"/>
    <property type="match status" value="1"/>
</dbReference>
<dbReference type="HAMAP" id="MF_01182">
    <property type="entry name" value="Cytochrom_C552"/>
    <property type="match status" value="1"/>
</dbReference>
<evidence type="ECO:0000256" key="4">
    <source>
        <dbReference type="ARBA" id="ARBA00022617"/>
    </source>
</evidence>
<feature type="binding site" evidence="13">
    <location>
        <position position="235"/>
    </location>
    <ligand>
        <name>substrate</name>
    </ligand>
</feature>
<comment type="caution">
    <text evidence="15">The sequence shown here is derived from an EMBL/GenBank/DDBJ whole genome shotgun (WGS) entry which is preliminary data.</text>
</comment>
<comment type="pathway">
    <text evidence="13">Nitrogen metabolism; nitrate reduction (assimilation).</text>
</comment>
<evidence type="ECO:0000256" key="1">
    <source>
        <dbReference type="ARBA" id="ARBA00004196"/>
    </source>
</evidence>
<comment type="catalytic activity">
    <reaction evidence="12 13">
        <text>6 Fe(III)-[cytochrome c] + NH4(+) + 2 H2O = 6 Fe(II)-[cytochrome c] + nitrite + 8 H(+)</text>
        <dbReference type="Rhea" id="RHEA:13089"/>
        <dbReference type="Rhea" id="RHEA-COMP:10350"/>
        <dbReference type="Rhea" id="RHEA-COMP:14399"/>
        <dbReference type="ChEBI" id="CHEBI:15377"/>
        <dbReference type="ChEBI" id="CHEBI:15378"/>
        <dbReference type="ChEBI" id="CHEBI:16301"/>
        <dbReference type="ChEBI" id="CHEBI:28938"/>
        <dbReference type="ChEBI" id="CHEBI:29033"/>
        <dbReference type="ChEBI" id="CHEBI:29034"/>
        <dbReference type="EC" id="1.7.2.2"/>
    </reaction>
</comment>
<feature type="binding site" description="covalent" evidence="13">
    <location>
        <position position="338"/>
    </location>
    <ligand>
        <name>heme c</name>
        <dbReference type="ChEBI" id="CHEBI:61717"/>
        <label>5</label>
    </ligand>
</feature>
<dbReference type="GO" id="GO:0005509">
    <property type="term" value="F:calcium ion binding"/>
    <property type="evidence" value="ECO:0007669"/>
    <property type="project" value="UniProtKB-UniRule"/>
</dbReference>
<organism evidence="15 16">
    <name type="scientific">Aureibacter tunicatorum</name>
    <dbReference type="NCBI Taxonomy" id="866807"/>
    <lineage>
        <taxon>Bacteria</taxon>
        <taxon>Pseudomonadati</taxon>
        <taxon>Bacteroidota</taxon>
        <taxon>Cytophagia</taxon>
        <taxon>Cytophagales</taxon>
        <taxon>Persicobacteraceae</taxon>
        <taxon>Aureibacter</taxon>
    </lineage>
</organism>
<sequence length="512" mass="58234">MNSISKKIQEKPWLGWVLFLSTLVVVFLLGLFASEVVERRAEAVFAYNPSRDIDKFEPRNAVWGTEFPRQYQSWAATEDTSFYSKHNNNAGDDMLAKNPNMVVLWAGYGFSKDYNSPRGHIYAVKDIHETLRTGAPEHDHDGPMPSTCWTCKSPDVPRLMNEIGVAEFYEGKWASKGKEIVNPIGCADCHDSETMNLAISRPALIEGFEMMGQDISKATPQEMRSLVCAQCHVEYYFDKDKGKGNYLTFPWKNGTKVEDMEKYFDDIAFSDWTHSISKAPMLKAQHPGYELSKEGIHEQRGVSCADCHMPYKSEGGVKYTDHHIQSPLANPANSCQVCHREEAEELKKNVYDRQDAIKSIQKVVEYELVRAHFEAGKAWELGATKEQMKDILTDIRHAQWRWDFSVASHGGSFHAPLEVSRIMSTSLERSQNARRSLAILLKDLGFHGEVEIPDISTKDKAQKAIGFDVEKAQQEKDEFIKNVVPKWIKEANKRQSEYQPQITGKNQIPKIS</sequence>
<comment type="similarity">
    <text evidence="2 13">Belongs to the cytochrome c-552 family.</text>
</comment>
<evidence type="ECO:0000256" key="7">
    <source>
        <dbReference type="ARBA" id="ARBA00022764"/>
    </source>
</evidence>
<dbReference type="GO" id="GO:0020037">
    <property type="term" value="F:heme binding"/>
    <property type="evidence" value="ECO:0007669"/>
    <property type="project" value="InterPro"/>
</dbReference>
<keyword evidence="5 13" id="KW-0479">Metal-binding</keyword>
<comment type="cofactor">
    <cofactor evidence="13">
        <name>Ca(2+)</name>
        <dbReference type="ChEBI" id="CHEBI:29108"/>
    </cofactor>
    <text evidence="13">Binds 1 Ca(2+) ion per monomer.</text>
</comment>
<dbReference type="AlphaFoldDB" id="A0AAE3XNJ3"/>
<feature type="binding site" description="covalent" evidence="13">
    <location>
        <position position="335"/>
    </location>
    <ligand>
        <name>heme c</name>
        <dbReference type="ChEBI" id="CHEBI:61717"/>
        <label>5</label>
    </ligand>
</feature>
<dbReference type="GO" id="GO:0042279">
    <property type="term" value="F:nitrite reductase (cytochrome, ammonia-forming) activity"/>
    <property type="evidence" value="ECO:0007669"/>
    <property type="project" value="UniProtKB-UniRule"/>
</dbReference>
<evidence type="ECO:0000256" key="14">
    <source>
        <dbReference type="SAM" id="Phobius"/>
    </source>
</evidence>
<keyword evidence="3 13" id="KW-0813">Transport</keyword>
<keyword evidence="6 13" id="KW-0732">Signal</keyword>
<keyword evidence="10 13" id="KW-0560">Oxidoreductase</keyword>
<feature type="binding site" description="axial binding residue" evidence="13">
    <location>
        <position position="339"/>
    </location>
    <ligand>
        <name>heme c</name>
        <dbReference type="ChEBI" id="CHEBI:61717"/>
        <label>5</label>
    </ligand>
    <ligandPart>
        <name>Fe</name>
        <dbReference type="ChEBI" id="CHEBI:18248"/>
    </ligandPart>
</feature>
<accession>A0AAE3XNJ3</accession>
<evidence type="ECO:0000256" key="2">
    <source>
        <dbReference type="ARBA" id="ARBA00009288"/>
    </source>
</evidence>
<feature type="binding site" evidence="13">
    <location>
        <position position="235"/>
    </location>
    <ligand>
        <name>Ca(2+)</name>
        <dbReference type="ChEBI" id="CHEBI:29108"/>
    </ligand>
</feature>
<evidence type="ECO:0000313" key="16">
    <source>
        <dbReference type="Proteomes" id="UP001185092"/>
    </source>
</evidence>
<dbReference type="PIRSF" id="PIRSF000243">
    <property type="entry name" value="Cyt_c552"/>
    <property type="match status" value="1"/>
</dbReference>
<feature type="binding site" description="axial binding residue" evidence="13">
    <location>
        <position position="190"/>
    </location>
    <ligand>
        <name>heme c</name>
        <dbReference type="ChEBI" id="CHEBI:61717"/>
        <label>2</label>
    </ligand>
    <ligandPart>
        <name>Fe</name>
        <dbReference type="ChEBI" id="CHEBI:18248"/>
    </ligandPart>
</feature>
<dbReference type="NCBIfam" id="NF008339">
    <property type="entry name" value="PRK11125.1"/>
    <property type="match status" value="1"/>
</dbReference>
<dbReference type="EC" id="1.7.2.2" evidence="13"/>
<dbReference type="GO" id="GO:0005506">
    <property type="term" value="F:iron ion binding"/>
    <property type="evidence" value="ECO:0007669"/>
    <property type="project" value="UniProtKB-UniRule"/>
</dbReference>
<evidence type="ECO:0000256" key="11">
    <source>
        <dbReference type="ARBA" id="ARBA00023004"/>
    </source>
</evidence>
<dbReference type="GO" id="GO:0030288">
    <property type="term" value="C:outer membrane-bounded periplasmic space"/>
    <property type="evidence" value="ECO:0007669"/>
    <property type="project" value="TreeGrafter"/>
</dbReference>
<dbReference type="Pfam" id="PF02335">
    <property type="entry name" value="Cytochrom_C552"/>
    <property type="match status" value="1"/>
</dbReference>
<feature type="binding site" description="axial binding residue" evidence="13">
    <location>
        <position position="414"/>
    </location>
    <ligand>
        <name>heme c</name>
        <dbReference type="ChEBI" id="CHEBI:61717"/>
        <label>4</label>
    </ligand>
    <ligandPart>
        <name>Fe</name>
        <dbReference type="ChEBI" id="CHEBI:18248"/>
    </ligandPart>
</feature>
<dbReference type="Proteomes" id="UP001185092">
    <property type="component" value="Unassembled WGS sequence"/>
</dbReference>
<feature type="binding site" evidence="13">
    <location>
        <position position="234"/>
    </location>
    <ligand>
        <name>Ca(2+)</name>
        <dbReference type="ChEBI" id="CHEBI:29108"/>
    </ligand>
</feature>
<evidence type="ECO:0000256" key="12">
    <source>
        <dbReference type="ARBA" id="ARBA00049131"/>
    </source>
</evidence>
<reference evidence="15" key="1">
    <citation type="submission" date="2023-07" db="EMBL/GenBank/DDBJ databases">
        <title>Genomic Encyclopedia of Type Strains, Phase IV (KMG-IV): sequencing the most valuable type-strain genomes for metagenomic binning, comparative biology and taxonomic classification.</title>
        <authorList>
            <person name="Goeker M."/>
        </authorList>
    </citation>
    <scope>NUCLEOTIDE SEQUENCE</scope>
    <source>
        <strain evidence="15">DSM 26174</strain>
    </source>
</reference>
<dbReference type="GO" id="GO:0042128">
    <property type="term" value="P:nitrate assimilation"/>
    <property type="evidence" value="ECO:0007669"/>
    <property type="project" value="UniProtKB-UniRule"/>
</dbReference>
<evidence type="ECO:0000256" key="3">
    <source>
        <dbReference type="ARBA" id="ARBA00022448"/>
    </source>
</evidence>
<evidence type="ECO:0000256" key="8">
    <source>
        <dbReference type="ARBA" id="ARBA00022837"/>
    </source>
</evidence>
<feature type="binding site" description="axial binding residue" evidence="13">
    <location>
        <position position="297"/>
    </location>
    <ligand>
        <name>heme c</name>
        <dbReference type="ChEBI" id="CHEBI:61717"/>
        <label>5</label>
    </ligand>
    <ligandPart>
        <name>Fe</name>
        <dbReference type="ChEBI" id="CHEBI:18248"/>
    </ligandPart>
</feature>
<feature type="binding site" description="covalent" evidence="13">
    <location>
        <position position="304"/>
    </location>
    <ligand>
        <name>heme c</name>
        <dbReference type="ChEBI" id="CHEBI:61717"/>
        <label>4</label>
    </ligand>
</feature>
<keyword evidence="7 13" id="KW-0574">Periplasm</keyword>
<dbReference type="SUPFAM" id="SSF48695">
    <property type="entry name" value="Multiheme cytochromes"/>
    <property type="match status" value="1"/>
</dbReference>